<dbReference type="Proteomes" id="UP000236546">
    <property type="component" value="Unassembled WGS sequence"/>
</dbReference>
<protein>
    <submittedName>
        <fullName evidence="1">Uncharacterized protein</fullName>
    </submittedName>
</protein>
<sequence length="159" mass="17750">MAETADSVHWPSQNMFLDLNIDSSDPYQISEATYGDGWNGGVEDTLVTTQEPQVLAVPRLNQEAPDIASDFGLYPDYPQDALPQDIYEPPQPMSTFQEYWDGGEDANQLFQLHTGNLTQNPNVQHTEVDFNDPFWTNVFASSGDSALNSHTNTYQAKDS</sequence>
<comment type="caution">
    <text evidence="1">The sequence shown here is derived from an EMBL/GenBank/DDBJ whole genome shotgun (WGS) entry which is preliminary data.</text>
</comment>
<name>A0A2K0TAQ8_9HYPO</name>
<dbReference type="EMBL" id="MTYH01000050">
    <property type="protein sequence ID" value="PNP42611.1"/>
    <property type="molecule type" value="Genomic_DNA"/>
</dbReference>
<evidence type="ECO:0000313" key="1">
    <source>
        <dbReference type="EMBL" id="PNP42611.1"/>
    </source>
</evidence>
<organism evidence="1 2">
    <name type="scientific">Trichoderma gamsii</name>
    <dbReference type="NCBI Taxonomy" id="398673"/>
    <lineage>
        <taxon>Eukaryota</taxon>
        <taxon>Fungi</taxon>
        <taxon>Dikarya</taxon>
        <taxon>Ascomycota</taxon>
        <taxon>Pezizomycotina</taxon>
        <taxon>Sordariomycetes</taxon>
        <taxon>Hypocreomycetidae</taxon>
        <taxon>Hypocreales</taxon>
        <taxon>Hypocreaceae</taxon>
        <taxon>Trichoderma</taxon>
    </lineage>
</organism>
<dbReference type="AlphaFoldDB" id="A0A2K0TAQ8"/>
<gene>
    <name evidence="1" type="ORF">TGAMA5MH_05352</name>
</gene>
<accession>A0A2K0TAQ8</accession>
<proteinExistence type="predicted"/>
<dbReference type="OrthoDB" id="4894030at2759"/>
<reference evidence="1 2" key="1">
    <citation type="submission" date="2017-02" db="EMBL/GenBank/DDBJ databases">
        <title>Genomes of Trichoderma spp. with biocontrol activity.</title>
        <authorList>
            <person name="Gardiner D."/>
            <person name="Kazan K."/>
            <person name="Vos C."/>
            <person name="Harvey P."/>
        </authorList>
    </citation>
    <scope>NUCLEOTIDE SEQUENCE [LARGE SCALE GENOMIC DNA]</scope>
    <source>
        <strain evidence="1 2">A5MH</strain>
    </source>
</reference>
<evidence type="ECO:0000313" key="2">
    <source>
        <dbReference type="Proteomes" id="UP000236546"/>
    </source>
</evidence>